<evidence type="ECO:0000313" key="1">
    <source>
        <dbReference type="EMBL" id="MFD1587829.1"/>
    </source>
</evidence>
<gene>
    <name evidence="1" type="ORF">ACFR9U_12625</name>
</gene>
<keyword evidence="2" id="KW-1185">Reference proteome</keyword>
<organism evidence="1 2">
    <name type="scientific">Halorientalis brevis</name>
    <dbReference type="NCBI Taxonomy" id="1126241"/>
    <lineage>
        <taxon>Archaea</taxon>
        <taxon>Methanobacteriati</taxon>
        <taxon>Methanobacteriota</taxon>
        <taxon>Stenosarchaea group</taxon>
        <taxon>Halobacteria</taxon>
        <taxon>Halobacteriales</taxon>
        <taxon>Haloarculaceae</taxon>
        <taxon>Halorientalis</taxon>
    </lineage>
</organism>
<name>A0ABD6CCV4_9EURY</name>
<accession>A0ABD6CCV4</accession>
<dbReference type="RefSeq" id="WP_247380586.1">
    <property type="nucleotide sequence ID" value="NZ_JALLGV010000008.1"/>
</dbReference>
<dbReference type="Proteomes" id="UP001597119">
    <property type="component" value="Unassembled WGS sequence"/>
</dbReference>
<evidence type="ECO:0000313" key="2">
    <source>
        <dbReference type="Proteomes" id="UP001597119"/>
    </source>
</evidence>
<dbReference type="EMBL" id="JBHUDJ010000006">
    <property type="protein sequence ID" value="MFD1587829.1"/>
    <property type="molecule type" value="Genomic_DNA"/>
</dbReference>
<reference evidence="1 2" key="1">
    <citation type="journal article" date="2019" name="Int. J. Syst. Evol. Microbiol.">
        <title>The Global Catalogue of Microorganisms (GCM) 10K type strain sequencing project: providing services to taxonomists for standard genome sequencing and annotation.</title>
        <authorList>
            <consortium name="The Broad Institute Genomics Platform"/>
            <consortium name="The Broad Institute Genome Sequencing Center for Infectious Disease"/>
            <person name="Wu L."/>
            <person name="Ma J."/>
        </authorList>
    </citation>
    <scope>NUCLEOTIDE SEQUENCE [LARGE SCALE GENOMIC DNA]</scope>
    <source>
        <strain evidence="1 2">CGMCC 1.12125</strain>
    </source>
</reference>
<protein>
    <submittedName>
        <fullName evidence="1">Uncharacterized protein</fullName>
    </submittedName>
</protein>
<proteinExistence type="predicted"/>
<comment type="caution">
    <text evidence="1">The sequence shown here is derived from an EMBL/GenBank/DDBJ whole genome shotgun (WGS) entry which is preliminary data.</text>
</comment>
<sequence length="92" mass="9812">MGPKYRLDNPLVIASILTAVIGLLAVLFFYSSPTSIFGPFFWLSNLTLSLLGVPCNGFGCYAVLLPLSAGYIAGFCVLAVMAGSYIDKRILS</sequence>
<dbReference type="AlphaFoldDB" id="A0ABD6CCV4"/>